<evidence type="ECO:0000256" key="1">
    <source>
        <dbReference type="SAM" id="MobiDB-lite"/>
    </source>
</evidence>
<name>A0A7S4I5S1_9EUKA</name>
<protein>
    <submittedName>
        <fullName evidence="2">Uncharacterized protein</fullName>
    </submittedName>
</protein>
<sequence length="143" mass="16292">MFSHNNSLSSDLRDINLTTFVCNSLPYTDMMTESQENRGQCRKRHYKRNRKVKKSSSKLPGPDNVIESWPNDDIVIEEHDTSSTSETLVQSIGSKVFAAHKTYSLHLSIVSKLFNELSRYSGLSPREIVPEMDAELVEALEEQ</sequence>
<reference evidence="2" key="1">
    <citation type="submission" date="2021-01" db="EMBL/GenBank/DDBJ databases">
        <authorList>
            <person name="Corre E."/>
            <person name="Pelletier E."/>
            <person name="Niang G."/>
            <person name="Scheremetjew M."/>
            <person name="Finn R."/>
            <person name="Kale V."/>
            <person name="Holt S."/>
            <person name="Cochrane G."/>
            <person name="Meng A."/>
            <person name="Brown T."/>
            <person name="Cohen L."/>
        </authorList>
    </citation>
    <scope>NUCLEOTIDE SEQUENCE</scope>
    <source>
        <strain evidence="2">DIVA3 518/3/11/1/6</strain>
    </source>
</reference>
<gene>
    <name evidence="2" type="ORF">VSP0166_LOCUS8524</name>
</gene>
<feature type="compositionally biased region" description="Basic residues" evidence="1">
    <location>
        <begin position="40"/>
        <end position="56"/>
    </location>
</feature>
<feature type="region of interest" description="Disordered" evidence="1">
    <location>
        <begin position="33"/>
        <end position="66"/>
    </location>
</feature>
<organism evidence="2">
    <name type="scientific">Vannella robusta</name>
    <dbReference type="NCBI Taxonomy" id="1487602"/>
    <lineage>
        <taxon>Eukaryota</taxon>
        <taxon>Amoebozoa</taxon>
        <taxon>Discosea</taxon>
        <taxon>Flabellinia</taxon>
        <taxon>Vannellidae</taxon>
        <taxon>Vannella</taxon>
    </lineage>
</organism>
<evidence type="ECO:0000313" key="2">
    <source>
        <dbReference type="EMBL" id="CAE2219481.1"/>
    </source>
</evidence>
<dbReference type="AlphaFoldDB" id="A0A7S4I5S1"/>
<proteinExistence type="predicted"/>
<accession>A0A7S4I5S1</accession>
<dbReference type="EMBL" id="HBKP01012152">
    <property type="protein sequence ID" value="CAE2219481.1"/>
    <property type="molecule type" value="Transcribed_RNA"/>
</dbReference>